<proteinExistence type="predicted"/>
<protein>
    <submittedName>
        <fullName evidence="1">Uncharacterized protein</fullName>
    </submittedName>
</protein>
<dbReference type="EMBL" id="BK015796">
    <property type="protein sequence ID" value="DAE25319.1"/>
    <property type="molecule type" value="Genomic_DNA"/>
</dbReference>
<sequence length="182" mass="21176">MYFRHYHSVKRVVVTDQRISVEPPDGETPECATGVNFFDEEEPVEETQPEPEPLTEEEMAEDLTNPDPAIISLAEYNLNALAQDQMLYTWYTTDRLMEDSAGNVLWEEDYEDIVPEEFIEHGVETGKDVIYFRNPDYHSLIELRFDKTPYKDSPYGQIKYMILTNNDIPIDEDGDCYRACSL</sequence>
<organism evidence="1">
    <name type="scientific">Siphoviridae sp. ctj7g1</name>
    <dbReference type="NCBI Taxonomy" id="2826438"/>
    <lineage>
        <taxon>Viruses</taxon>
        <taxon>Duplodnaviria</taxon>
        <taxon>Heunggongvirae</taxon>
        <taxon>Uroviricota</taxon>
        <taxon>Caudoviricetes</taxon>
    </lineage>
</organism>
<name>A0A8S5R1E7_9CAUD</name>
<evidence type="ECO:0000313" key="1">
    <source>
        <dbReference type="EMBL" id="DAE25319.1"/>
    </source>
</evidence>
<accession>A0A8S5R1E7</accession>
<reference evidence="1" key="1">
    <citation type="journal article" date="2021" name="Proc. Natl. Acad. Sci. U.S.A.">
        <title>A Catalog of Tens of Thousands of Viruses from Human Metagenomes Reveals Hidden Associations with Chronic Diseases.</title>
        <authorList>
            <person name="Tisza M.J."/>
            <person name="Buck C.B."/>
        </authorList>
    </citation>
    <scope>NUCLEOTIDE SEQUENCE</scope>
    <source>
        <strain evidence="1">Ctj7g1</strain>
    </source>
</reference>